<keyword evidence="1" id="KW-0966">Cell projection</keyword>
<evidence type="ECO:0000313" key="1">
    <source>
        <dbReference type="EMBL" id="AUH64506.1"/>
    </source>
</evidence>
<evidence type="ECO:0000313" key="2">
    <source>
        <dbReference type="Proteomes" id="UP000234530"/>
    </source>
</evidence>
<keyword evidence="1" id="KW-0282">Flagellum</keyword>
<dbReference type="AlphaFoldDB" id="A0A2H5EYY1"/>
<keyword evidence="2" id="KW-1185">Reference proteome</keyword>
<gene>
    <name evidence="1" type="ORF">CX676_10300</name>
</gene>
<dbReference type="EMBL" id="CP025430">
    <property type="protein sequence ID" value="AUH64506.1"/>
    <property type="molecule type" value="Genomic_DNA"/>
</dbReference>
<accession>A0A2H5EYY1</accession>
<dbReference type="OrthoDB" id="7619358at2"/>
<keyword evidence="1" id="KW-0969">Cilium</keyword>
<sequence length="162" mass="17029">MQAEAAQAVEPAKGRKRLLLPLIATVVLAGAGFGSTFMDFWSPLALIAPGPEAAAKKEEEPADRAVAFVAVPPIELTLAGGSHSVLGLATVIETEAGAVEAITALLPRVLDGFNGFLSGVDPLAFDKRGVLDIIKYELTARAREALPDLPVTDLLITEFRLK</sequence>
<proteinExistence type="predicted"/>
<reference evidence="1 2" key="1">
    <citation type="journal article" date="2013" name="Antonie Van Leeuwenhoek">
        <title>Paracoccus zhejiangensis sp. nov., isolated from activated sludge in wastewater-treatment system.</title>
        <authorList>
            <person name="Wu Z.G."/>
            <person name="Zhang D.F."/>
            <person name="Liu Y.L."/>
            <person name="Wang F."/>
            <person name="Jiang X."/>
            <person name="Li C."/>
            <person name="Li S.P."/>
            <person name="Hong Q."/>
            <person name="Li W.J."/>
        </authorList>
    </citation>
    <scope>NUCLEOTIDE SEQUENCE [LARGE SCALE GENOMIC DNA]</scope>
    <source>
        <strain evidence="1 2">J6</strain>
    </source>
</reference>
<dbReference type="RefSeq" id="WP_101752539.1">
    <property type="nucleotide sequence ID" value="NZ_CP025430.1"/>
</dbReference>
<dbReference type="KEGG" id="pzh:CX676_10300"/>
<protein>
    <submittedName>
        <fullName evidence="1">Flagellar basal body protein FliL</fullName>
    </submittedName>
</protein>
<name>A0A2H5EYY1_9RHOB</name>
<dbReference type="Proteomes" id="UP000234530">
    <property type="component" value="Chromosome"/>
</dbReference>
<organism evidence="1 2">
    <name type="scientific">Paracoccus zhejiangensis</name>
    <dbReference type="NCBI Taxonomy" id="1077935"/>
    <lineage>
        <taxon>Bacteria</taxon>
        <taxon>Pseudomonadati</taxon>
        <taxon>Pseudomonadota</taxon>
        <taxon>Alphaproteobacteria</taxon>
        <taxon>Rhodobacterales</taxon>
        <taxon>Paracoccaceae</taxon>
        <taxon>Paracoccus</taxon>
    </lineage>
</organism>